<dbReference type="GeneID" id="108046188"/>
<name>A0A6P4ET02_DRORH</name>
<dbReference type="RefSeq" id="XP_016981252.1">
    <property type="nucleotide sequence ID" value="XM_017125763.1"/>
</dbReference>
<evidence type="ECO:0000313" key="5">
    <source>
        <dbReference type="RefSeq" id="XP_016981252.1"/>
    </source>
</evidence>
<keyword evidence="4" id="KW-1185">Reference proteome</keyword>
<accession>A0A6P4ET02</accession>
<proteinExistence type="predicted"/>
<evidence type="ECO:0000256" key="2">
    <source>
        <dbReference type="SAM" id="MobiDB-lite"/>
    </source>
</evidence>
<reference evidence="4" key="1">
    <citation type="journal article" date="2021" name="Elife">
        <title>Highly contiguous assemblies of 101 drosophilid genomes.</title>
        <authorList>
            <person name="Kim B.Y."/>
            <person name="Wang J.R."/>
            <person name="Miller D.E."/>
            <person name="Barmina O."/>
            <person name="Delaney E."/>
            <person name="Thompson A."/>
            <person name="Comeault A.A."/>
            <person name="Peede D."/>
            <person name="D'Agostino E.R."/>
            <person name="Pelaez J."/>
            <person name="Aguilar J.M."/>
            <person name="Haji D."/>
            <person name="Matsunaga T."/>
            <person name="Armstrong E.E."/>
            <person name="Zych M."/>
            <person name="Ogawa Y."/>
            <person name="Stamenkovic-Radak M."/>
            <person name="Jelic M."/>
            <person name="Veselinovic M.S."/>
            <person name="Tanaskovic M."/>
            <person name="Eric P."/>
            <person name="Gao J.J."/>
            <person name="Katoh T.K."/>
            <person name="Toda M.J."/>
            <person name="Watabe H."/>
            <person name="Watada M."/>
            <person name="Davis J.S."/>
            <person name="Moyle L.C."/>
            <person name="Manoli G."/>
            <person name="Bertolini E."/>
            <person name="Kostal V."/>
            <person name="Hawley R.S."/>
            <person name="Takahashi A."/>
            <person name="Jones C.D."/>
            <person name="Price D.K."/>
            <person name="Whiteman N."/>
            <person name="Kopp A."/>
            <person name="Matute D.R."/>
            <person name="Petrov D.A."/>
        </authorList>
    </citation>
    <scope>NUCLEOTIDE SEQUENCE [LARGE SCALE GENOMIC DNA]</scope>
</reference>
<feature type="compositionally biased region" description="Polar residues" evidence="2">
    <location>
        <begin position="46"/>
        <end position="60"/>
    </location>
</feature>
<feature type="compositionally biased region" description="Polar residues" evidence="2">
    <location>
        <begin position="697"/>
        <end position="713"/>
    </location>
</feature>
<feature type="compositionally biased region" description="Polar residues" evidence="2">
    <location>
        <begin position="76"/>
        <end position="85"/>
    </location>
</feature>
<feature type="region of interest" description="Disordered" evidence="2">
    <location>
        <begin position="680"/>
        <end position="789"/>
    </location>
</feature>
<organism evidence="5">
    <name type="scientific">Drosophila rhopaloa</name>
    <name type="common">Fruit fly</name>
    <dbReference type="NCBI Taxonomy" id="1041015"/>
    <lineage>
        <taxon>Eukaryota</taxon>
        <taxon>Metazoa</taxon>
        <taxon>Ecdysozoa</taxon>
        <taxon>Arthropoda</taxon>
        <taxon>Hexapoda</taxon>
        <taxon>Insecta</taxon>
        <taxon>Pterygota</taxon>
        <taxon>Neoptera</taxon>
        <taxon>Endopterygota</taxon>
        <taxon>Diptera</taxon>
        <taxon>Brachycera</taxon>
        <taxon>Muscomorpha</taxon>
        <taxon>Ephydroidea</taxon>
        <taxon>Drosophilidae</taxon>
        <taxon>Drosophila</taxon>
        <taxon>Sophophora</taxon>
    </lineage>
</organism>
<feature type="coiled-coil region" evidence="1">
    <location>
        <begin position="389"/>
        <end position="493"/>
    </location>
</feature>
<dbReference type="Proteomes" id="UP001652680">
    <property type="component" value="Unassembled WGS sequence"/>
</dbReference>
<feature type="compositionally biased region" description="Basic residues" evidence="2">
    <location>
        <begin position="748"/>
        <end position="772"/>
    </location>
</feature>
<evidence type="ECO:0000313" key="4">
    <source>
        <dbReference type="Proteomes" id="UP001652680"/>
    </source>
</evidence>
<feature type="compositionally biased region" description="Polar residues" evidence="2">
    <location>
        <begin position="728"/>
        <end position="738"/>
    </location>
</feature>
<feature type="region of interest" description="Disordered" evidence="2">
    <location>
        <begin position="1"/>
        <end position="132"/>
    </location>
</feature>
<dbReference type="EnsemblMetazoa" id="XM_017125763.1">
    <property type="protein sequence ID" value="XP_016981252.1"/>
    <property type="gene ID" value="LOC108046188"/>
</dbReference>
<keyword evidence="1" id="KW-0175">Coiled coil</keyword>
<dbReference type="OrthoDB" id="8197438at2759"/>
<reference evidence="5" key="2">
    <citation type="submission" date="2025-04" db="UniProtKB">
        <authorList>
            <consortium name="RefSeq"/>
        </authorList>
    </citation>
    <scope>IDENTIFICATION</scope>
</reference>
<protein>
    <submittedName>
        <fullName evidence="5">Filamin-A-interacting protein 1 isoform X1</fullName>
    </submittedName>
</protein>
<feature type="compositionally biased region" description="Basic and acidic residues" evidence="2">
    <location>
        <begin position="110"/>
        <end position="132"/>
    </location>
</feature>
<dbReference type="AlphaFoldDB" id="A0A6P4ET02"/>
<reference evidence="3" key="3">
    <citation type="submission" date="2025-05" db="UniProtKB">
        <authorList>
            <consortium name="EnsemblMetazoa"/>
        </authorList>
    </citation>
    <scope>IDENTIFICATION</scope>
</reference>
<evidence type="ECO:0000256" key="1">
    <source>
        <dbReference type="SAM" id="Coils"/>
    </source>
</evidence>
<feature type="compositionally biased region" description="Basic and acidic residues" evidence="2">
    <location>
        <begin position="681"/>
        <end position="695"/>
    </location>
</feature>
<sequence length="789" mass="91538">MSSKVRGNKASMLRAKGNVEKPTPTTLSWAPASTRCAEFAPAPSINPGSRSTSRSRSQVPTIRVPTSRIPIRRGLGTSSRNTSPVRASPLKGPSSVSACSLPNRLPFESKLGDHDRETDVDKETCKRDSPSRRTKVLVHERKENLDDTGKSHRRVIELNKVRALESEKKKLEYMQSEFMHKLRSLGSQKLEGVYKFVAFVFNEECKIVVHEEDLLRLPKNLPAESVRDLKDRCRSVVDMGFMVLYDHLQFIHRAKDEFEARAKREDIRNKLKNLVNRKMKSITEEIEQLCNPNPKTECANPSLYREMADLRLEKKHMEGRYFDIRKEHCDQMNQLKAEHEAKLASELANRDQVISELKKSLRRTEEVVSEQSIRLAEKKASLIDEDGTIEELRSELAKLKSVNQRMFQRLEEADVGLERARQSIDKHLGRITYLEGELKEARELIVNLQKRPDVMDSGVMEKDLIIADLKLQLHNLEQHKNVLNNQVSNALKQHADYDDLSGKYRKAVMQISELKEALKVKSDESESHVQAEEQLNKEMVKMREKINLDQQMLNARSDLINSLQKNEQENRTKMDKMYYQVSEKDTLINQVNIELASKEEESRNLFGTLTFKQKEVRRQEHVIQLLKEQKARGSMARVEQEERNVIMQEEIKRLKQTLQGYARIIIGNSGQHFFEVVPADEVPRNRSSGNRDRGETPISNGMNCDWTNPQEQEVSPPHGRFFEPLQHQLLQHQRSVSPRHSHVDLQHSTRHSLRSRLHHPRNHHQNSQHTMHHLPSLQLRRHQQSRDRR</sequence>
<evidence type="ECO:0000313" key="3">
    <source>
        <dbReference type="EnsemblMetazoa" id="XP_016981252.1"/>
    </source>
</evidence>
<gene>
    <name evidence="5" type="primary">LOC108046188</name>
    <name evidence="3" type="synonym">108046188</name>
</gene>